<dbReference type="Pfam" id="PF13303">
    <property type="entry name" value="PTS_EIIC_2"/>
    <property type="match status" value="1"/>
</dbReference>
<feature type="transmembrane region" description="Helical" evidence="8">
    <location>
        <begin position="262"/>
        <end position="282"/>
    </location>
</feature>
<feature type="transmembrane region" description="Helical" evidence="8">
    <location>
        <begin position="48"/>
        <end position="69"/>
    </location>
</feature>
<organism evidence="10 11">
    <name type="scientific">Mobilitalea sibirica</name>
    <dbReference type="NCBI Taxonomy" id="1462919"/>
    <lineage>
        <taxon>Bacteria</taxon>
        <taxon>Bacillati</taxon>
        <taxon>Bacillota</taxon>
        <taxon>Clostridia</taxon>
        <taxon>Lachnospirales</taxon>
        <taxon>Lachnospiraceae</taxon>
        <taxon>Mobilitalea</taxon>
    </lineage>
</organism>
<feature type="transmembrane region" description="Helical" evidence="8">
    <location>
        <begin position="139"/>
        <end position="161"/>
    </location>
</feature>
<dbReference type="InterPro" id="IPR003352">
    <property type="entry name" value="PTS_EIIC"/>
</dbReference>
<dbReference type="GO" id="GO:0008982">
    <property type="term" value="F:protein-N(PI)-phosphohistidine-sugar phosphotransferase activity"/>
    <property type="evidence" value="ECO:0007669"/>
    <property type="project" value="InterPro"/>
</dbReference>
<evidence type="ECO:0000256" key="8">
    <source>
        <dbReference type="SAM" id="Phobius"/>
    </source>
</evidence>
<evidence type="ECO:0000256" key="1">
    <source>
        <dbReference type="ARBA" id="ARBA00004651"/>
    </source>
</evidence>
<evidence type="ECO:0000256" key="2">
    <source>
        <dbReference type="ARBA" id="ARBA00022448"/>
    </source>
</evidence>
<feature type="transmembrane region" description="Helical" evidence="8">
    <location>
        <begin position="206"/>
        <end position="232"/>
    </location>
</feature>
<dbReference type="GO" id="GO:0005886">
    <property type="term" value="C:plasma membrane"/>
    <property type="evidence" value="ECO:0007669"/>
    <property type="project" value="UniProtKB-SubCell"/>
</dbReference>
<keyword evidence="11" id="KW-1185">Reference proteome</keyword>
<comment type="caution">
    <text evidence="10">The sequence shown here is derived from an EMBL/GenBank/DDBJ whole genome shotgun (WGS) entry which is preliminary data.</text>
</comment>
<evidence type="ECO:0000259" key="9">
    <source>
        <dbReference type="Pfam" id="PF13303"/>
    </source>
</evidence>
<evidence type="ECO:0000256" key="3">
    <source>
        <dbReference type="ARBA" id="ARBA00022475"/>
    </source>
</evidence>
<feature type="transmembrane region" description="Helical" evidence="8">
    <location>
        <begin position="181"/>
        <end position="199"/>
    </location>
</feature>
<evidence type="ECO:0000256" key="6">
    <source>
        <dbReference type="ARBA" id="ARBA00022989"/>
    </source>
</evidence>
<gene>
    <name evidence="10" type="ORF">I5677_09195</name>
</gene>
<feature type="transmembrane region" description="Helical" evidence="8">
    <location>
        <begin position="12"/>
        <end position="36"/>
    </location>
</feature>
<feature type="transmembrane region" description="Helical" evidence="8">
    <location>
        <begin position="314"/>
        <end position="337"/>
    </location>
</feature>
<accession>A0A8J7KW88</accession>
<dbReference type="RefSeq" id="WP_197661288.1">
    <property type="nucleotide sequence ID" value="NZ_JAEAGR010000008.1"/>
</dbReference>
<evidence type="ECO:0000313" key="11">
    <source>
        <dbReference type="Proteomes" id="UP000623269"/>
    </source>
</evidence>
<dbReference type="GO" id="GO:0009401">
    <property type="term" value="P:phosphoenolpyruvate-dependent sugar phosphotransferase system"/>
    <property type="evidence" value="ECO:0007669"/>
    <property type="project" value="InterPro"/>
</dbReference>
<keyword evidence="7 8" id="KW-0472">Membrane</keyword>
<evidence type="ECO:0000256" key="5">
    <source>
        <dbReference type="ARBA" id="ARBA00022692"/>
    </source>
</evidence>
<feature type="transmembrane region" description="Helical" evidence="8">
    <location>
        <begin position="115"/>
        <end position="132"/>
    </location>
</feature>
<dbReference type="Proteomes" id="UP000623269">
    <property type="component" value="Unassembled WGS sequence"/>
</dbReference>
<feature type="transmembrane region" description="Helical" evidence="8">
    <location>
        <begin position="76"/>
        <end position="95"/>
    </location>
</feature>
<keyword evidence="5 8" id="KW-0812">Transmembrane</keyword>
<dbReference type="AlphaFoldDB" id="A0A8J7KW88"/>
<proteinExistence type="predicted"/>
<feature type="transmembrane region" description="Helical" evidence="8">
    <location>
        <begin position="289"/>
        <end position="308"/>
    </location>
</feature>
<evidence type="ECO:0000256" key="7">
    <source>
        <dbReference type="ARBA" id="ARBA00023136"/>
    </source>
</evidence>
<dbReference type="EMBL" id="JAEAGR010000008">
    <property type="protein sequence ID" value="MBH1941065.1"/>
    <property type="molecule type" value="Genomic_DNA"/>
</dbReference>
<keyword evidence="6 8" id="KW-1133">Transmembrane helix</keyword>
<comment type="subcellular location">
    <subcellularLocation>
        <location evidence="1">Cell membrane</location>
        <topology evidence="1">Multi-pass membrane protein</topology>
    </subcellularLocation>
</comment>
<feature type="domain" description="Phosphotransferase system EIIC" evidence="9">
    <location>
        <begin position="15"/>
        <end position="353"/>
    </location>
</feature>
<keyword evidence="3" id="KW-1003">Cell membrane</keyword>
<sequence>MKAFKKYLNRIFIDGLSGMALGLFSTLIIGTIIQQIANLIGGSVGDTLFLIGKAAASLTGAGIGVGVAYKFKVSPLVVVSAATAGMVGAFAAKIAAGSFLLESGIVQLIGPGEPLGAFVAAYVGIEIGNLVAGKTKLDIIVTPMASILSGSIVGLIIGPPISAFMTRIGELIEFGTKQQPFLMGIMVAVLMGMILTLPISSAALGIALGLGGLSAGAATVGCAANMIGFAVASYRENKTGGLIAQGIGTSMLQVPNIYRKPIIWLPAIITSAILGPLSTMVFKMTNNATGSGMGTSGLVGQIMTFQTMTATEGAGLVLLKIALLHFILPAILSLVISEFMRRKNWIKLGDMKLEL</sequence>
<keyword evidence="2" id="KW-0813">Transport</keyword>
<evidence type="ECO:0000313" key="10">
    <source>
        <dbReference type="EMBL" id="MBH1941065.1"/>
    </source>
</evidence>
<protein>
    <submittedName>
        <fullName evidence="10">PTS sugar transporter subunit IIC</fullName>
    </submittedName>
</protein>
<evidence type="ECO:0000256" key="4">
    <source>
        <dbReference type="ARBA" id="ARBA00022597"/>
    </source>
</evidence>
<reference evidence="10" key="1">
    <citation type="submission" date="2020-12" db="EMBL/GenBank/DDBJ databases">
        <title>M. sibirica DSM 26468T genome.</title>
        <authorList>
            <person name="Thieme N."/>
            <person name="Rettenmaier R."/>
            <person name="Zverlov V."/>
            <person name="Liebl W."/>
        </authorList>
    </citation>
    <scope>NUCLEOTIDE SEQUENCE</scope>
    <source>
        <strain evidence="10">DSM 26468</strain>
    </source>
</reference>
<name>A0A8J7KW88_9FIRM</name>
<keyword evidence="4 10" id="KW-0762">Sugar transport</keyword>